<reference evidence="2 3" key="1">
    <citation type="submission" date="2020-09" db="EMBL/GenBank/DDBJ databases">
        <title>De no assembly of potato wild relative species, Solanum commersonii.</title>
        <authorList>
            <person name="Cho K."/>
        </authorList>
    </citation>
    <scope>NUCLEOTIDE SEQUENCE [LARGE SCALE GENOMIC DNA]</scope>
    <source>
        <strain evidence="2">LZ3.2</strain>
        <tissue evidence="2">Leaf</tissue>
    </source>
</reference>
<dbReference type="Proteomes" id="UP000824120">
    <property type="component" value="Chromosome 1"/>
</dbReference>
<sequence length="114" mass="13349">MVKLVERSKVLRDKEKNETIKRQQVWKQSRKEKVMTCRTSEEDINLTAPQPTQESQHEFKHASSSYIPIAEEDPWLRLRTNPQDPIRTRVISFRGDKFGVNEPTNLSILSIDLT</sequence>
<organism evidence="2 3">
    <name type="scientific">Solanum commersonii</name>
    <name type="common">Commerson's wild potato</name>
    <name type="synonym">Commerson's nightshade</name>
    <dbReference type="NCBI Taxonomy" id="4109"/>
    <lineage>
        <taxon>Eukaryota</taxon>
        <taxon>Viridiplantae</taxon>
        <taxon>Streptophyta</taxon>
        <taxon>Embryophyta</taxon>
        <taxon>Tracheophyta</taxon>
        <taxon>Spermatophyta</taxon>
        <taxon>Magnoliopsida</taxon>
        <taxon>eudicotyledons</taxon>
        <taxon>Gunneridae</taxon>
        <taxon>Pentapetalae</taxon>
        <taxon>asterids</taxon>
        <taxon>lamiids</taxon>
        <taxon>Solanales</taxon>
        <taxon>Solanaceae</taxon>
        <taxon>Solanoideae</taxon>
        <taxon>Solaneae</taxon>
        <taxon>Solanum</taxon>
    </lineage>
</organism>
<dbReference type="EMBL" id="JACXVP010000001">
    <property type="protein sequence ID" value="KAG5629699.1"/>
    <property type="molecule type" value="Genomic_DNA"/>
</dbReference>
<evidence type="ECO:0000256" key="1">
    <source>
        <dbReference type="SAM" id="MobiDB-lite"/>
    </source>
</evidence>
<keyword evidence="3" id="KW-1185">Reference proteome</keyword>
<evidence type="ECO:0000313" key="2">
    <source>
        <dbReference type="EMBL" id="KAG5629699.1"/>
    </source>
</evidence>
<comment type="caution">
    <text evidence="2">The sequence shown here is derived from an EMBL/GenBank/DDBJ whole genome shotgun (WGS) entry which is preliminary data.</text>
</comment>
<gene>
    <name evidence="2" type="ORF">H5410_001416</name>
</gene>
<proteinExistence type="predicted"/>
<feature type="region of interest" description="Disordered" evidence="1">
    <location>
        <begin position="42"/>
        <end position="63"/>
    </location>
</feature>
<protein>
    <submittedName>
        <fullName evidence="2">Uncharacterized protein</fullName>
    </submittedName>
</protein>
<name>A0A9J6AZL6_SOLCO</name>
<accession>A0A9J6AZL6</accession>
<dbReference type="AlphaFoldDB" id="A0A9J6AZL6"/>
<evidence type="ECO:0000313" key="3">
    <source>
        <dbReference type="Proteomes" id="UP000824120"/>
    </source>
</evidence>